<comment type="subcellular location">
    <subcellularLocation>
        <location evidence="1 5">Membrane</location>
        <topology evidence="1 5">Multi-pass membrane protein</topology>
    </subcellularLocation>
</comment>
<proteinExistence type="inferred from homology"/>
<dbReference type="AlphaFoldDB" id="A0A8C0VSP2"/>
<protein>
    <recommendedName>
        <fullName evidence="5">Secretory carrier-associated membrane protein</fullName>
        <shortName evidence="5">Secretory carrier membrane protein</shortName>
    </recommendedName>
</protein>
<accession>A0A8C0VSP2</accession>
<dbReference type="Pfam" id="PF04144">
    <property type="entry name" value="SCAMP"/>
    <property type="match status" value="1"/>
</dbReference>
<dbReference type="GO" id="GO:0032588">
    <property type="term" value="C:trans-Golgi network membrane"/>
    <property type="evidence" value="ECO:0007669"/>
    <property type="project" value="TreeGrafter"/>
</dbReference>
<evidence type="ECO:0000313" key="7">
    <source>
        <dbReference type="Proteomes" id="UP000694410"/>
    </source>
</evidence>
<dbReference type="Proteomes" id="UP000694410">
    <property type="component" value="Unplaced"/>
</dbReference>
<dbReference type="PANTHER" id="PTHR10687">
    <property type="entry name" value="SECRETORY CARRIER-ASSOCIATED MEMBRANE PROTEIN SCAMP"/>
    <property type="match status" value="1"/>
</dbReference>
<keyword evidence="7" id="KW-1185">Reference proteome</keyword>
<feature type="transmembrane region" description="Helical" evidence="5">
    <location>
        <begin position="151"/>
        <end position="174"/>
    </location>
</feature>
<dbReference type="GO" id="GO:0015031">
    <property type="term" value="P:protein transport"/>
    <property type="evidence" value="ECO:0007669"/>
    <property type="project" value="InterPro"/>
</dbReference>
<keyword evidence="3 5" id="KW-1133">Transmembrane helix</keyword>
<evidence type="ECO:0000256" key="3">
    <source>
        <dbReference type="ARBA" id="ARBA00022989"/>
    </source>
</evidence>
<dbReference type="PANTHER" id="PTHR10687:SF7">
    <property type="entry name" value="SECRETORY CARRIER-ASSOCIATED MEMBRANE PROTEIN 2"/>
    <property type="match status" value="1"/>
</dbReference>
<reference evidence="6" key="2">
    <citation type="submission" date="2025-09" db="UniProtKB">
        <authorList>
            <consortium name="Ensembl"/>
        </authorList>
    </citation>
    <scope>IDENTIFICATION</scope>
</reference>
<comment type="caution">
    <text evidence="5">Lacks conserved residue(s) required for the propagation of feature annotation.</text>
</comment>
<name>A0A8C0VSP2_CYACU</name>
<feature type="transmembrane region" description="Helical" evidence="5">
    <location>
        <begin position="186"/>
        <end position="204"/>
    </location>
</feature>
<dbReference type="InterPro" id="IPR007273">
    <property type="entry name" value="SCAMP"/>
</dbReference>
<comment type="similarity">
    <text evidence="5">Belongs to the SCAMP family.</text>
</comment>
<evidence type="ECO:0000256" key="5">
    <source>
        <dbReference type="RuleBase" id="RU363122"/>
    </source>
</evidence>
<feature type="transmembrane region" description="Helical" evidence="5">
    <location>
        <begin position="216"/>
        <end position="240"/>
    </location>
</feature>
<evidence type="ECO:0000256" key="2">
    <source>
        <dbReference type="ARBA" id="ARBA00022692"/>
    </source>
</evidence>
<gene>
    <name evidence="6" type="primary">SCAMP2</name>
</gene>
<keyword evidence="4 5" id="KW-0472">Membrane</keyword>
<evidence type="ECO:0000256" key="1">
    <source>
        <dbReference type="ARBA" id="ARBA00004141"/>
    </source>
</evidence>
<dbReference type="GO" id="GO:0055038">
    <property type="term" value="C:recycling endosome membrane"/>
    <property type="evidence" value="ECO:0007669"/>
    <property type="project" value="TreeGrafter"/>
</dbReference>
<evidence type="ECO:0000313" key="6">
    <source>
        <dbReference type="Ensembl" id="ENSCCEP00000027112.1"/>
    </source>
</evidence>
<keyword evidence="5" id="KW-0813">Transport</keyword>
<keyword evidence="2 5" id="KW-0812">Transmembrane</keyword>
<reference evidence="6" key="1">
    <citation type="submission" date="2025-08" db="UniProtKB">
        <authorList>
            <consortium name="Ensembl"/>
        </authorList>
    </citation>
    <scope>IDENTIFICATION</scope>
</reference>
<dbReference type="Ensembl" id="ENSCCET00000040214.1">
    <property type="protein sequence ID" value="ENSCCEP00000027112.1"/>
    <property type="gene ID" value="ENSCCEG00000023703.1"/>
</dbReference>
<evidence type="ECO:0000256" key="4">
    <source>
        <dbReference type="ARBA" id="ARBA00023136"/>
    </source>
</evidence>
<sequence length="315" mass="35065">MFLKAFPKVNNSVLSVLSNADLSCALSLQDPSVTQLTNTSQSGLDEFNPFSESSQLVRATCLCALCIPGGGFSGVEGPLVGALNSCLEILGWELVFETREEQVKSCSFLSSTARQNNWPPLPKRCPIKPCFYQDFSADIPADYQRICKMLYYLWMLHSITLLLNLLACLAWFTVDKSRGVDFGLSILWLILFTPCAFLCWYRPIYKAFRSDSSFSFFVFFFIFFCQIAIYIIQAVGIPGWGDRSLFSPGCVQQPQFHSLFSLPSCSQVHSLYRRTGASFQRAQEEFSQGILTNRSFQNAAAGAASSAAQSAFRGN</sequence>
<organism evidence="6 7">
    <name type="scientific">Cyanistes caeruleus</name>
    <name type="common">Eurasian blue tit</name>
    <name type="synonym">Parus caeruleus</name>
    <dbReference type="NCBI Taxonomy" id="156563"/>
    <lineage>
        <taxon>Eukaryota</taxon>
        <taxon>Metazoa</taxon>
        <taxon>Chordata</taxon>
        <taxon>Craniata</taxon>
        <taxon>Vertebrata</taxon>
        <taxon>Euteleostomi</taxon>
        <taxon>Archelosauria</taxon>
        <taxon>Archosauria</taxon>
        <taxon>Dinosauria</taxon>
        <taxon>Saurischia</taxon>
        <taxon>Theropoda</taxon>
        <taxon>Coelurosauria</taxon>
        <taxon>Aves</taxon>
        <taxon>Neognathae</taxon>
        <taxon>Neoaves</taxon>
        <taxon>Telluraves</taxon>
        <taxon>Australaves</taxon>
        <taxon>Passeriformes</taxon>
        <taxon>Paridae</taxon>
        <taxon>Cyanistes</taxon>
    </lineage>
</organism>